<reference evidence="1" key="1">
    <citation type="submission" date="2012-05" db="EMBL/GenBank/DDBJ databases">
        <authorList>
            <person name="Krishnakumar V."/>
            <person name="Cheung F."/>
            <person name="Xiao Y."/>
            <person name="Chan A."/>
            <person name="Moskal W.A."/>
            <person name="Town C.D."/>
        </authorList>
    </citation>
    <scope>NUCLEOTIDE SEQUENCE</scope>
</reference>
<dbReference type="AlphaFoldDB" id="I3S7U0"/>
<proteinExistence type="evidence at transcript level"/>
<name>I3S7U0_MEDTR</name>
<dbReference type="EMBL" id="BT136537">
    <property type="protein sequence ID" value="AFK36332.1"/>
    <property type="molecule type" value="mRNA"/>
</dbReference>
<accession>I3S7U0</accession>
<sequence length="73" mass="7887">MASFCKGISYASNTSCHETPGKIKEILAILESCRPSYSSSFGNVFCEVISSTINFNCGRDTSGPTQIFCSKSF</sequence>
<evidence type="ECO:0000313" key="1">
    <source>
        <dbReference type="EMBL" id="AFK36332.1"/>
    </source>
</evidence>
<organism evidence="1">
    <name type="scientific">Medicago truncatula</name>
    <name type="common">Barrel medic</name>
    <name type="synonym">Medicago tribuloides</name>
    <dbReference type="NCBI Taxonomy" id="3880"/>
    <lineage>
        <taxon>Eukaryota</taxon>
        <taxon>Viridiplantae</taxon>
        <taxon>Streptophyta</taxon>
        <taxon>Embryophyta</taxon>
        <taxon>Tracheophyta</taxon>
        <taxon>Spermatophyta</taxon>
        <taxon>Magnoliopsida</taxon>
        <taxon>eudicotyledons</taxon>
        <taxon>Gunneridae</taxon>
        <taxon>Pentapetalae</taxon>
        <taxon>rosids</taxon>
        <taxon>fabids</taxon>
        <taxon>Fabales</taxon>
        <taxon>Fabaceae</taxon>
        <taxon>Papilionoideae</taxon>
        <taxon>50 kb inversion clade</taxon>
        <taxon>NPAAA clade</taxon>
        <taxon>Hologalegina</taxon>
        <taxon>IRL clade</taxon>
        <taxon>Trifolieae</taxon>
        <taxon>Medicago</taxon>
    </lineage>
</organism>
<protein>
    <submittedName>
        <fullName evidence="1">Uncharacterized protein</fullName>
    </submittedName>
</protein>